<feature type="domain" description="DC1" evidence="2">
    <location>
        <begin position="125"/>
        <end position="169"/>
    </location>
</feature>
<dbReference type="AlphaFoldDB" id="A0A3Q7ENI9"/>
<protein>
    <recommendedName>
        <fullName evidence="2">DC1 domain-containing protein</fullName>
    </recommendedName>
</protein>
<dbReference type="PaxDb" id="4081-Solyc01g099580.1.1"/>
<accession>A0A3Q7ENI9</accession>
<feature type="domain" description="DC1" evidence="2">
    <location>
        <begin position="72"/>
        <end position="113"/>
    </location>
</feature>
<dbReference type="STRING" id="4081.A0A3Q7ENI9"/>
<dbReference type="InterPro" id="IPR046349">
    <property type="entry name" value="C1-like_sf"/>
</dbReference>
<keyword evidence="4" id="KW-1185">Reference proteome</keyword>
<reference evidence="3" key="1">
    <citation type="journal article" date="2012" name="Nature">
        <title>The tomato genome sequence provides insights into fleshy fruit evolution.</title>
        <authorList>
            <consortium name="Tomato Genome Consortium"/>
        </authorList>
    </citation>
    <scope>NUCLEOTIDE SEQUENCE [LARGE SCALE GENOMIC DNA]</scope>
    <source>
        <strain evidence="3">cv. Heinz 1706</strain>
    </source>
</reference>
<name>A0A3Q7ENI9_SOLLC</name>
<reference evidence="3" key="2">
    <citation type="submission" date="2019-01" db="UniProtKB">
        <authorList>
            <consortium name="EnsemblPlants"/>
        </authorList>
    </citation>
    <scope>IDENTIFICATION</scope>
    <source>
        <strain evidence="3">cv. Heinz 1706</strain>
    </source>
</reference>
<dbReference type="InterPro" id="IPR052965">
    <property type="entry name" value="Pigment-catalase-like"/>
</dbReference>
<sequence>MMGKTEENNAFEHFSHGHQFVYINKQSNAICFGCRLNILPGKFYYKCESTCSFFLHQECFNMPKSLQHPVDPIHRLTLLTTIPSSSKCNACRKEILGFSYACANCSTYYHTLCLLALPLSIEMSSHCHKLDLEFCPPYDFECDLCKKPSYKGWLYHCSSCEFDAHISCAITHTDERKTEKCDELMELLSIYMKGTEETSVSQDQLHQYQAQQTPSYQFSDQCFSIDLTKSQQLNDEQTRSMDTKEKSNVAYVTLANEIGSEVWMGLGREMEKAYHTNDSNKESFRRGEMNVDLVLGYPKKGVGVEKDDIDKMQFAVNLEFLEAEYFLWASYGFGLDVVAPNLPMSGPPPIGARKANLDQLTNNIIMEFANQEVGHLRSLNSTVGVFPRPLLDLSAKHFAKIFDDAFGHKLVPPFDPYRDSLSYMLSCYVIPYVGLVGYVGTNPNINGYETKRLLAGLLGVESGQDAVIRMYLYERAAELVSPYHYTVADFTSRISGLRNKLGNCGIKDEGVYVQSPLGAENRTRSNVLSANFGSLSYKRTPAEILRIVYGSGDEHVPGGFYPNGANGKIAKEFLK</sequence>
<evidence type="ECO:0000313" key="3">
    <source>
        <dbReference type="EnsemblPlants" id="Solyc01g099580.2.1"/>
    </source>
</evidence>
<dbReference type="SUPFAM" id="SSF57889">
    <property type="entry name" value="Cysteine-rich domain"/>
    <property type="match status" value="2"/>
</dbReference>
<evidence type="ECO:0000313" key="4">
    <source>
        <dbReference type="Proteomes" id="UP000004994"/>
    </source>
</evidence>
<dbReference type="Pfam" id="PF13668">
    <property type="entry name" value="Ferritin_2"/>
    <property type="match status" value="1"/>
</dbReference>
<dbReference type="Pfam" id="PF03107">
    <property type="entry name" value="C1_2"/>
    <property type="match status" value="2"/>
</dbReference>
<dbReference type="InterPro" id="IPR004146">
    <property type="entry name" value="DC1"/>
</dbReference>
<evidence type="ECO:0000259" key="2">
    <source>
        <dbReference type="Pfam" id="PF03107"/>
    </source>
</evidence>
<dbReference type="Proteomes" id="UP000004994">
    <property type="component" value="Chromosome 1"/>
</dbReference>
<dbReference type="Gramene" id="Solyc01g099580.2.1">
    <property type="protein sequence ID" value="Solyc01g099580.2.1"/>
    <property type="gene ID" value="Solyc01g099580.2"/>
</dbReference>
<proteinExistence type="predicted"/>
<dbReference type="PANTHER" id="PTHR31694:SF26">
    <property type="entry name" value="OS05G0151100 PROTEIN"/>
    <property type="match status" value="1"/>
</dbReference>
<dbReference type="EnsemblPlants" id="Solyc01g099580.2.1">
    <property type="protein sequence ID" value="Solyc01g099580.2.1"/>
    <property type="gene ID" value="Solyc01g099580.2"/>
</dbReference>
<organism evidence="3">
    <name type="scientific">Solanum lycopersicum</name>
    <name type="common">Tomato</name>
    <name type="synonym">Lycopersicon esculentum</name>
    <dbReference type="NCBI Taxonomy" id="4081"/>
    <lineage>
        <taxon>Eukaryota</taxon>
        <taxon>Viridiplantae</taxon>
        <taxon>Streptophyta</taxon>
        <taxon>Embryophyta</taxon>
        <taxon>Tracheophyta</taxon>
        <taxon>Spermatophyta</taxon>
        <taxon>Magnoliopsida</taxon>
        <taxon>eudicotyledons</taxon>
        <taxon>Gunneridae</taxon>
        <taxon>Pentapetalae</taxon>
        <taxon>asterids</taxon>
        <taxon>lamiids</taxon>
        <taxon>Solanales</taxon>
        <taxon>Solanaceae</taxon>
        <taxon>Solanoideae</taxon>
        <taxon>Solaneae</taxon>
        <taxon>Solanum</taxon>
        <taxon>Solanum subgen. Lycopersicon</taxon>
    </lineage>
</organism>
<evidence type="ECO:0000256" key="1">
    <source>
        <dbReference type="ARBA" id="ARBA00022737"/>
    </source>
</evidence>
<keyword evidence="1" id="KW-0677">Repeat</keyword>
<dbReference type="InParanoid" id="A0A3Q7ENI9"/>
<dbReference type="PANTHER" id="PTHR31694">
    <property type="entry name" value="DESICCATION-LIKE PROTEIN"/>
    <property type="match status" value="1"/>
</dbReference>